<dbReference type="PROSITE" id="PS51482">
    <property type="entry name" value="DEGV"/>
    <property type="match status" value="1"/>
</dbReference>
<dbReference type="PANTHER" id="PTHR33434:SF2">
    <property type="entry name" value="FATTY ACID-BINDING PROTEIN TM_1468"/>
    <property type="match status" value="1"/>
</dbReference>
<dbReference type="Gene3D" id="3.40.50.10170">
    <property type="match status" value="1"/>
</dbReference>
<dbReference type="NCBIfam" id="TIGR00762">
    <property type="entry name" value="DegV"/>
    <property type="match status" value="1"/>
</dbReference>
<dbReference type="GO" id="GO:0008289">
    <property type="term" value="F:lipid binding"/>
    <property type="evidence" value="ECO:0007669"/>
    <property type="project" value="UniProtKB-KW"/>
</dbReference>
<name>X1TPM1_9ZZZZ</name>
<gene>
    <name evidence="2" type="ORF">S12H4_54075</name>
</gene>
<keyword evidence="1" id="KW-0446">Lipid-binding</keyword>
<comment type="caution">
    <text evidence="2">The sequence shown here is derived from an EMBL/GenBank/DDBJ whole genome shotgun (WGS) entry which is preliminary data.</text>
</comment>
<proteinExistence type="predicted"/>
<dbReference type="EMBL" id="BARW01034511">
    <property type="protein sequence ID" value="GAJ07214.1"/>
    <property type="molecule type" value="Genomic_DNA"/>
</dbReference>
<dbReference type="InterPro" id="IPR003797">
    <property type="entry name" value="DegV"/>
</dbReference>
<accession>X1TPM1</accession>
<evidence type="ECO:0000256" key="1">
    <source>
        <dbReference type="ARBA" id="ARBA00023121"/>
    </source>
</evidence>
<evidence type="ECO:0008006" key="3">
    <source>
        <dbReference type="Google" id="ProtNLM"/>
    </source>
</evidence>
<dbReference type="SUPFAM" id="SSF82549">
    <property type="entry name" value="DAK1/DegV-like"/>
    <property type="match status" value="1"/>
</dbReference>
<evidence type="ECO:0000313" key="2">
    <source>
        <dbReference type="EMBL" id="GAJ07214.1"/>
    </source>
</evidence>
<protein>
    <recommendedName>
        <fullName evidence="3">DegV family protein</fullName>
    </recommendedName>
</protein>
<dbReference type="PANTHER" id="PTHR33434">
    <property type="entry name" value="DEGV DOMAIN-CONTAINING PROTEIN DR_1986-RELATED"/>
    <property type="match status" value="1"/>
</dbReference>
<dbReference type="AlphaFoldDB" id="X1TPM1"/>
<sequence>MGKVAIITDSIAAIPREIAEKYEITMVPFHAIVDGKDYPDMSMDMRWLYNRLKEKDKHLPTTSCPSEGEFLQAYSRLAQNLEAILYISMTSAFSKGYHAAVEAKEIAREKLPKTRIEIIDSYTVEAGEIPIVIEAAKAAKEDKDLDEIVKLANKIITKMNNLQTFDTLFYRYKQGRIFKAKSWAEAESSASFRTILEVDASTGGITK</sequence>
<feature type="non-terminal residue" evidence="2">
    <location>
        <position position="207"/>
    </location>
</feature>
<dbReference type="InterPro" id="IPR050270">
    <property type="entry name" value="DegV_domain_contain"/>
</dbReference>
<reference evidence="2" key="1">
    <citation type="journal article" date="2014" name="Front. Microbiol.">
        <title>High frequency of phylogenetically diverse reductive dehalogenase-homologous genes in deep subseafloor sedimentary metagenomes.</title>
        <authorList>
            <person name="Kawai M."/>
            <person name="Futagami T."/>
            <person name="Toyoda A."/>
            <person name="Takaki Y."/>
            <person name="Nishi S."/>
            <person name="Hori S."/>
            <person name="Arai W."/>
            <person name="Tsubouchi T."/>
            <person name="Morono Y."/>
            <person name="Uchiyama I."/>
            <person name="Ito T."/>
            <person name="Fujiyama A."/>
            <person name="Inagaki F."/>
            <person name="Takami H."/>
        </authorList>
    </citation>
    <scope>NUCLEOTIDE SEQUENCE</scope>
    <source>
        <strain evidence="2">Expedition CK06-06</strain>
    </source>
</reference>
<organism evidence="2">
    <name type="scientific">marine sediment metagenome</name>
    <dbReference type="NCBI Taxonomy" id="412755"/>
    <lineage>
        <taxon>unclassified sequences</taxon>
        <taxon>metagenomes</taxon>
        <taxon>ecological metagenomes</taxon>
    </lineage>
</organism>
<dbReference type="Pfam" id="PF02645">
    <property type="entry name" value="DegV"/>
    <property type="match status" value="1"/>
</dbReference>